<sequence length="235" mass="24685">MSDKTIVVVGGTSGIGVEIAKDCIARGDRVVITGRDQARTEEIAASLGPAASGVALDISEPRTIAGQLASIGPVNGLVLAAIERDQNTIRDYDIERAIRLVTLKLVGYTETVHALLDRLDPSVDTGIVLFGGRAKDLPYPGSTTVSSINGGVMGLLNTLALELAPIRVNALHPGIIGDSPFWANKPEGVLDAYESRTPGGKLATMADVVDATQFLLRNRGVSAVNLYVDRGWAIT</sequence>
<name>A0ABN3DXP5_9MICO</name>
<evidence type="ECO:0000256" key="1">
    <source>
        <dbReference type="ARBA" id="ARBA00006484"/>
    </source>
</evidence>
<dbReference type="PRINTS" id="PR00081">
    <property type="entry name" value="GDHRDH"/>
</dbReference>
<dbReference type="Pfam" id="PF00106">
    <property type="entry name" value="adh_short"/>
    <property type="match status" value="1"/>
</dbReference>
<protein>
    <submittedName>
        <fullName evidence="3">SDR family oxidoreductase</fullName>
    </submittedName>
</protein>
<dbReference type="SUPFAM" id="SSF51735">
    <property type="entry name" value="NAD(P)-binding Rossmann-fold domains"/>
    <property type="match status" value="1"/>
</dbReference>
<dbReference type="EMBL" id="BAAAQY010000010">
    <property type="protein sequence ID" value="GAA2243724.1"/>
    <property type="molecule type" value="Genomic_DNA"/>
</dbReference>
<evidence type="ECO:0000313" key="3">
    <source>
        <dbReference type="EMBL" id="GAA2243724.1"/>
    </source>
</evidence>
<comment type="similarity">
    <text evidence="1">Belongs to the short-chain dehydrogenases/reductases (SDR) family.</text>
</comment>
<comment type="caution">
    <text evidence="3">The sequence shown here is derived from an EMBL/GenBank/DDBJ whole genome shotgun (WGS) entry which is preliminary data.</text>
</comment>
<proteinExistence type="inferred from homology"/>
<dbReference type="Proteomes" id="UP001500929">
    <property type="component" value="Unassembled WGS sequence"/>
</dbReference>
<keyword evidence="2" id="KW-0560">Oxidoreductase</keyword>
<evidence type="ECO:0000313" key="4">
    <source>
        <dbReference type="Proteomes" id="UP001500929"/>
    </source>
</evidence>
<keyword evidence="4" id="KW-1185">Reference proteome</keyword>
<dbReference type="RefSeq" id="WP_259480240.1">
    <property type="nucleotide sequence ID" value="NZ_BAAAQY010000010.1"/>
</dbReference>
<organism evidence="3 4">
    <name type="scientific">Herbiconiux moechotypicola</name>
    <dbReference type="NCBI Taxonomy" id="637393"/>
    <lineage>
        <taxon>Bacteria</taxon>
        <taxon>Bacillati</taxon>
        <taxon>Actinomycetota</taxon>
        <taxon>Actinomycetes</taxon>
        <taxon>Micrococcales</taxon>
        <taxon>Microbacteriaceae</taxon>
        <taxon>Herbiconiux</taxon>
    </lineage>
</organism>
<dbReference type="PANTHER" id="PTHR43477">
    <property type="entry name" value="DIHYDROANTICAPSIN 7-DEHYDROGENASE"/>
    <property type="match status" value="1"/>
</dbReference>
<evidence type="ECO:0000256" key="2">
    <source>
        <dbReference type="ARBA" id="ARBA00023002"/>
    </source>
</evidence>
<dbReference type="Gene3D" id="3.40.50.720">
    <property type="entry name" value="NAD(P)-binding Rossmann-like Domain"/>
    <property type="match status" value="1"/>
</dbReference>
<dbReference type="PANTHER" id="PTHR43477:SF1">
    <property type="entry name" value="DIHYDROANTICAPSIN 7-DEHYDROGENASE"/>
    <property type="match status" value="1"/>
</dbReference>
<reference evidence="3 4" key="1">
    <citation type="journal article" date="2019" name="Int. J. Syst. Evol. Microbiol.">
        <title>The Global Catalogue of Microorganisms (GCM) 10K type strain sequencing project: providing services to taxonomists for standard genome sequencing and annotation.</title>
        <authorList>
            <consortium name="The Broad Institute Genomics Platform"/>
            <consortium name="The Broad Institute Genome Sequencing Center for Infectious Disease"/>
            <person name="Wu L."/>
            <person name="Ma J."/>
        </authorList>
    </citation>
    <scope>NUCLEOTIDE SEQUENCE [LARGE SCALE GENOMIC DNA]</scope>
    <source>
        <strain evidence="3 4">JCM 16117</strain>
    </source>
</reference>
<dbReference type="CDD" id="cd05233">
    <property type="entry name" value="SDR_c"/>
    <property type="match status" value="1"/>
</dbReference>
<dbReference type="InterPro" id="IPR002347">
    <property type="entry name" value="SDR_fam"/>
</dbReference>
<dbReference type="InterPro" id="IPR051122">
    <property type="entry name" value="SDR_DHRS6-like"/>
</dbReference>
<accession>A0ABN3DXP5</accession>
<dbReference type="InterPro" id="IPR036291">
    <property type="entry name" value="NAD(P)-bd_dom_sf"/>
</dbReference>
<gene>
    <name evidence="3" type="ORF">GCM10009851_31210</name>
</gene>